<reference evidence="1 2" key="1">
    <citation type="journal article" date="2018" name="PLoS ONE">
        <title>The draft genome of Kipferlia bialata reveals reductive genome evolution in fornicate parasites.</title>
        <authorList>
            <person name="Tanifuji G."/>
            <person name="Takabayashi S."/>
            <person name="Kume K."/>
            <person name="Takagi M."/>
            <person name="Nakayama T."/>
            <person name="Kamikawa R."/>
            <person name="Inagaki Y."/>
            <person name="Hashimoto T."/>
        </authorList>
    </citation>
    <scope>NUCLEOTIDE SEQUENCE [LARGE SCALE GENOMIC DNA]</scope>
    <source>
        <strain evidence="1">NY0173</strain>
    </source>
</reference>
<gene>
    <name evidence="1" type="ORF">KIPB_004505</name>
</gene>
<evidence type="ECO:0000313" key="2">
    <source>
        <dbReference type="Proteomes" id="UP000265618"/>
    </source>
</evidence>
<dbReference type="AlphaFoldDB" id="A0A391NVR6"/>
<dbReference type="Proteomes" id="UP000265618">
    <property type="component" value="Unassembled WGS sequence"/>
</dbReference>
<sequence>MSDHEDYTKVSNIHYQDVLINDNLNDTSYLQSTCTANDDTSCDFNLKLNNGNGRLISYRDTCLVLKFKAEIDHTKQDPVYFSNLCFVKALKNFSMQIGATTVINNNKHQDIISMSIVKGLPANMLRRYTPYLTIKYDKTEQTHYETLINGAQNSNTQYIYICIPLFIISSFFANCKLNVNDITIRAVTYDSADIMKNMYTYKAATADDAEVYRAYSTDTGKLQNISLEKAYLELCQLNLSDNASAQLAAMDSITVPYEKYVVAQKTLQAQCTLSLSTNSTKRIEMIRKSKDRPWLYAPIFFRSLIYNNNNTTYPRNAGQSGVTELSIIHNALLSNIKNNGLNIKPNYISQYSLNENLNNQSEFHVYSTDVSIHEARDVAPTCLGTKTQDSGNYDIVLNTDEEAVDEAGYSVLVLTREYIITTFTRLPNGEVSVSTKINSVN</sequence>
<proteinExistence type="predicted"/>
<organism evidence="1 2">
    <name type="scientific">Kipferlia bialata</name>
    <dbReference type="NCBI Taxonomy" id="797122"/>
    <lineage>
        <taxon>Eukaryota</taxon>
        <taxon>Metamonada</taxon>
        <taxon>Carpediemonas-like organisms</taxon>
        <taxon>Kipferlia</taxon>
    </lineage>
</organism>
<accession>A0A391NVR6</accession>
<keyword evidence="2" id="KW-1185">Reference proteome</keyword>
<name>A0A391NVR6_9EUKA</name>
<comment type="caution">
    <text evidence="1">The sequence shown here is derived from an EMBL/GenBank/DDBJ whole genome shotgun (WGS) entry which is preliminary data.</text>
</comment>
<evidence type="ECO:0000313" key="1">
    <source>
        <dbReference type="EMBL" id="GCA62593.1"/>
    </source>
</evidence>
<dbReference type="EMBL" id="BDIP01000967">
    <property type="protein sequence ID" value="GCA62593.1"/>
    <property type="molecule type" value="Genomic_DNA"/>
</dbReference>
<protein>
    <submittedName>
        <fullName evidence="1">Uncharacterized protein</fullName>
    </submittedName>
</protein>